<proteinExistence type="predicted"/>
<comment type="caution">
    <text evidence="1">The sequence shown here is derived from an EMBL/GenBank/DDBJ whole genome shotgun (WGS) entry which is preliminary data.</text>
</comment>
<accession>A0A941GJA3</accession>
<protein>
    <submittedName>
        <fullName evidence="1">EcsC family protein</fullName>
    </submittedName>
</protein>
<sequence length="275" mass="31924">MLTKAETYYLEKLKQWENELRSERPNKILHLCSDYINTGLTYLPEMQKQKILRSLDNILFHLHAILFNSTFQRNTAQKLMQQARVHNESIFTLKDMTKLNIDQLQSIADKQMAHYRMLASAQGALASKHTGFLIGDFLSILIINLRAVQVLASIYGRPAESPNEIMTALKVFCAGCLPKEQRLEAWNELMLEQVQEQQGFFYNGKEEIVQEKMLYTILTELIKLSLLVFFRGKSSYKGTIIGAAVNYHFTKKITEMAHHYYQKCYLLSKRDENLS</sequence>
<evidence type="ECO:0000313" key="1">
    <source>
        <dbReference type="EMBL" id="MBR8670640.1"/>
    </source>
</evidence>
<dbReference type="AlphaFoldDB" id="A0A941GJA3"/>
<dbReference type="PANTHER" id="PTHR41260:SF1">
    <property type="entry name" value="PROTEIN ECSC"/>
    <property type="match status" value="1"/>
</dbReference>
<organism evidence="1">
    <name type="scientific">Niallia circulans</name>
    <name type="common">Bacillus circulans</name>
    <dbReference type="NCBI Taxonomy" id="1397"/>
    <lineage>
        <taxon>Bacteria</taxon>
        <taxon>Bacillati</taxon>
        <taxon>Bacillota</taxon>
        <taxon>Bacilli</taxon>
        <taxon>Bacillales</taxon>
        <taxon>Bacillaceae</taxon>
        <taxon>Niallia</taxon>
    </lineage>
</organism>
<dbReference type="EMBL" id="JAGTPX010000014">
    <property type="protein sequence ID" value="MBR8670640.1"/>
    <property type="molecule type" value="Genomic_DNA"/>
</dbReference>
<dbReference type="InterPro" id="IPR024787">
    <property type="entry name" value="EcsC"/>
</dbReference>
<reference evidence="1" key="1">
    <citation type="submission" date="2021-04" db="EMBL/GenBank/DDBJ databases">
        <title>Genomic analysis of electroactive and textile dye degrading Bacillus circulans strain: DC10 isolated from constructed wetland-microbial fuel cells treating textile dye wastewaters.</title>
        <authorList>
            <person name="Patel D.U."/>
            <person name="Desai C.R."/>
        </authorList>
    </citation>
    <scope>NUCLEOTIDE SEQUENCE</scope>
    <source>
        <strain evidence="1">DC10</strain>
    </source>
</reference>
<dbReference type="Pfam" id="PF12787">
    <property type="entry name" value="EcsC"/>
    <property type="match status" value="1"/>
</dbReference>
<name>A0A941GJA3_NIACI</name>
<dbReference type="PANTHER" id="PTHR41260">
    <property type="entry name" value="PROTEIN ECSC"/>
    <property type="match status" value="1"/>
</dbReference>
<gene>
    <name evidence="1" type="ORF">KD144_13905</name>
</gene>
<dbReference type="RefSeq" id="WP_212119586.1">
    <property type="nucleotide sequence ID" value="NZ_JAGTPX020000016.1"/>
</dbReference>